<name>A0A483DV99_9EURY</name>
<organism evidence="1 2">
    <name type="scientific">Methanohalophilus euhalobius</name>
    <dbReference type="NCBI Taxonomy" id="51203"/>
    <lineage>
        <taxon>Archaea</taxon>
        <taxon>Methanobacteriati</taxon>
        <taxon>Methanobacteriota</taxon>
        <taxon>Stenosarchaea group</taxon>
        <taxon>Methanomicrobia</taxon>
        <taxon>Methanosarcinales</taxon>
        <taxon>Methanosarcinaceae</taxon>
        <taxon>Methanohalophilus</taxon>
    </lineage>
</organism>
<protein>
    <submittedName>
        <fullName evidence="1">Uncharacterized protein</fullName>
    </submittedName>
</protein>
<dbReference type="EMBL" id="SMMS01000001">
    <property type="protein sequence ID" value="TCL11135.1"/>
    <property type="molecule type" value="Genomic_DNA"/>
</dbReference>
<reference evidence="1 2" key="1">
    <citation type="submission" date="2019-03" db="EMBL/GenBank/DDBJ databases">
        <title>Subsurface microbial communities from deep shales in Ohio and West Virginia, USA.</title>
        <authorList>
            <person name="Wrighton K."/>
        </authorList>
    </citation>
    <scope>NUCLEOTIDE SEQUENCE [LARGE SCALE GENOMIC DNA]</scope>
    <source>
        <strain evidence="1 2">WG1_MB</strain>
    </source>
</reference>
<gene>
    <name evidence="1" type="ORF">C7960_0238</name>
</gene>
<evidence type="ECO:0000313" key="2">
    <source>
        <dbReference type="Proteomes" id="UP000295404"/>
    </source>
</evidence>
<dbReference type="AlphaFoldDB" id="A0A483DV99"/>
<evidence type="ECO:0000313" key="1">
    <source>
        <dbReference type="EMBL" id="TCL11135.1"/>
    </source>
</evidence>
<sequence>MILVIFFYEFSYINQIRKEKNVTENYMMAACEPILWALLIQSGNLCVNFLQTSSNLLN</sequence>
<accession>A0A483DV99</accession>
<comment type="caution">
    <text evidence="1">The sequence shown here is derived from an EMBL/GenBank/DDBJ whole genome shotgun (WGS) entry which is preliminary data.</text>
</comment>
<dbReference type="Proteomes" id="UP000295404">
    <property type="component" value="Unassembled WGS sequence"/>
</dbReference>
<proteinExistence type="predicted"/>